<feature type="compositionally biased region" description="Low complexity" evidence="2">
    <location>
        <begin position="41"/>
        <end position="53"/>
    </location>
</feature>
<evidence type="ECO:0000313" key="3">
    <source>
        <dbReference type="EMBL" id="CAI5793336.1"/>
    </source>
</evidence>
<gene>
    <name evidence="3" type="ORF">PODLI_1B030106</name>
</gene>
<reference evidence="3" key="1">
    <citation type="submission" date="2022-12" db="EMBL/GenBank/DDBJ databases">
        <authorList>
            <person name="Alioto T."/>
            <person name="Alioto T."/>
            <person name="Gomez Garrido J."/>
        </authorList>
    </citation>
    <scope>NUCLEOTIDE SEQUENCE</scope>
</reference>
<keyword evidence="1" id="KW-0175">Coiled coil</keyword>
<feature type="coiled-coil region" evidence="1">
    <location>
        <begin position="139"/>
        <end position="173"/>
    </location>
</feature>
<dbReference type="EMBL" id="OX395140">
    <property type="protein sequence ID" value="CAI5793336.1"/>
    <property type="molecule type" value="Genomic_DNA"/>
</dbReference>
<keyword evidence="4" id="KW-1185">Reference proteome</keyword>
<sequence>MQRSTSPENPGSESDVPDSSLPPRTPSSLSPSAPPLPAPTPAVEGAAAAGPEESGSREKFRGGAKLPRFSVCPQRTAGSGLETVFVAAAAALKMALPSEEKTPPGGAASALQMALPSEKKTSPRGAASATGGQFPTSEYEALKRAIKRLERVLDRLYKKNEILLRRKQLMELEAFASDEEEKEEKEEKGETGEMGEMGEKEPPQKEK</sequence>
<feature type="compositionally biased region" description="Low complexity" evidence="2">
    <location>
        <begin position="19"/>
        <end position="31"/>
    </location>
</feature>
<dbReference type="Proteomes" id="UP001178461">
    <property type="component" value="Chromosome Z"/>
</dbReference>
<evidence type="ECO:0000313" key="4">
    <source>
        <dbReference type="Proteomes" id="UP001178461"/>
    </source>
</evidence>
<accession>A0AA35LCD0</accession>
<organism evidence="3 4">
    <name type="scientific">Podarcis lilfordi</name>
    <name type="common">Lilford's wall lizard</name>
    <dbReference type="NCBI Taxonomy" id="74358"/>
    <lineage>
        <taxon>Eukaryota</taxon>
        <taxon>Metazoa</taxon>
        <taxon>Chordata</taxon>
        <taxon>Craniata</taxon>
        <taxon>Vertebrata</taxon>
        <taxon>Euteleostomi</taxon>
        <taxon>Lepidosauria</taxon>
        <taxon>Squamata</taxon>
        <taxon>Bifurcata</taxon>
        <taxon>Unidentata</taxon>
        <taxon>Episquamata</taxon>
        <taxon>Laterata</taxon>
        <taxon>Lacertibaenia</taxon>
        <taxon>Lacertidae</taxon>
        <taxon>Podarcis</taxon>
    </lineage>
</organism>
<protein>
    <submittedName>
        <fullName evidence="3">Uncharacterized protein</fullName>
    </submittedName>
</protein>
<feature type="region of interest" description="Disordered" evidence="2">
    <location>
        <begin position="98"/>
        <end position="136"/>
    </location>
</feature>
<feature type="region of interest" description="Disordered" evidence="2">
    <location>
        <begin position="1"/>
        <end position="74"/>
    </location>
</feature>
<evidence type="ECO:0000256" key="2">
    <source>
        <dbReference type="SAM" id="MobiDB-lite"/>
    </source>
</evidence>
<feature type="compositionally biased region" description="Polar residues" evidence="2">
    <location>
        <begin position="1"/>
        <end position="12"/>
    </location>
</feature>
<proteinExistence type="predicted"/>
<evidence type="ECO:0000256" key="1">
    <source>
        <dbReference type="SAM" id="Coils"/>
    </source>
</evidence>
<feature type="compositionally biased region" description="Basic and acidic residues" evidence="2">
    <location>
        <begin position="185"/>
        <end position="207"/>
    </location>
</feature>
<name>A0AA35LCD0_9SAUR</name>
<dbReference type="AlphaFoldDB" id="A0AA35LCD0"/>
<feature type="region of interest" description="Disordered" evidence="2">
    <location>
        <begin position="173"/>
        <end position="207"/>
    </location>
</feature>